<keyword evidence="4" id="KW-1185">Reference proteome</keyword>
<evidence type="ECO:0000256" key="1">
    <source>
        <dbReference type="SAM" id="SignalP"/>
    </source>
</evidence>
<evidence type="ECO:0000313" key="3">
    <source>
        <dbReference type="EMBL" id="RZU99223.1"/>
    </source>
</evidence>
<proteinExistence type="predicted"/>
<feature type="domain" description="DUF4426" evidence="2">
    <location>
        <begin position="30"/>
        <end position="144"/>
    </location>
</feature>
<dbReference type="EMBL" id="SHLI01000001">
    <property type="protein sequence ID" value="RZU99223.1"/>
    <property type="molecule type" value="Genomic_DNA"/>
</dbReference>
<dbReference type="Proteomes" id="UP000292298">
    <property type="component" value="Unassembled WGS sequence"/>
</dbReference>
<comment type="caution">
    <text evidence="3">The sequence shown here is derived from an EMBL/GenBank/DDBJ whole genome shotgun (WGS) entry which is preliminary data.</text>
</comment>
<evidence type="ECO:0000313" key="4">
    <source>
        <dbReference type="Proteomes" id="UP000292298"/>
    </source>
</evidence>
<sequence>MRHYGPCIAVLVAALLLSLPVAAHAQQSDRFGDYEIHYSAIPTGMLNDQVAGEYGIVRSRTRGMVMITILRDGKAVSGQVDILARDEDDKVTEVGAQRVREDGWVSYVGTFPIEAGDALIFEIEVNPHAGSETYPVAFRQTFYPGE</sequence>
<dbReference type="RefSeq" id="WP_165385751.1">
    <property type="nucleotide sequence ID" value="NZ_SHLI01000001.1"/>
</dbReference>
<reference evidence="3 4" key="1">
    <citation type="submission" date="2019-02" db="EMBL/GenBank/DDBJ databases">
        <title>Genomic Encyclopedia of Type Strains, Phase IV (KMG-IV): sequencing the most valuable type-strain genomes for metagenomic binning, comparative biology and taxonomic classification.</title>
        <authorList>
            <person name="Goeker M."/>
        </authorList>
    </citation>
    <scope>NUCLEOTIDE SEQUENCE [LARGE SCALE GENOMIC DNA]</scope>
    <source>
        <strain evidence="3 4">DSM 21056</strain>
    </source>
</reference>
<dbReference type="InterPro" id="IPR025218">
    <property type="entry name" value="DUF4426"/>
</dbReference>
<protein>
    <submittedName>
        <fullName evidence="3">Uncharacterized protein DUF4426</fullName>
    </submittedName>
</protein>
<accession>A0A4Q8D1M5</accession>
<gene>
    <name evidence="3" type="ORF">EV698_1507</name>
</gene>
<organism evidence="3 4">
    <name type="scientific">Spiribacter vilamensis</name>
    <dbReference type="NCBI Taxonomy" id="531306"/>
    <lineage>
        <taxon>Bacteria</taxon>
        <taxon>Pseudomonadati</taxon>
        <taxon>Pseudomonadota</taxon>
        <taxon>Gammaproteobacteria</taxon>
        <taxon>Chromatiales</taxon>
        <taxon>Ectothiorhodospiraceae</taxon>
        <taxon>Spiribacter</taxon>
    </lineage>
</organism>
<name>A0A4Q8D1M5_9GAMM</name>
<dbReference type="Pfam" id="PF14467">
    <property type="entry name" value="DUF4426"/>
    <property type="match status" value="1"/>
</dbReference>
<dbReference type="Gene3D" id="2.60.40.3340">
    <property type="entry name" value="Domain of unknown function DUF4426"/>
    <property type="match status" value="1"/>
</dbReference>
<feature type="chain" id="PRO_5020940214" evidence="1">
    <location>
        <begin position="26"/>
        <end position="146"/>
    </location>
</feature>
<evidence type="ECO:0000259" key="2">
    <source>
        <dbReference type="Pfam" id="PF14467"/>
    </source>
</evidence>
<dbReference type="AlphaFoldDB" id="A0A4Q8D1M5"/>
<keyword evidence="1" id="KW-0732">Signal</keyword>
<feature type="signal peptide" evidence="1">
    <location>
        <begin position="1"/>
        <end position="25"/>
    </location>
</feature>